<dbReference type="SUPFAM" id="SSF53098">
    <property type="entry name" value="Ribonuclease H-like"/>
    <property type="match status" value="1"/>
</dbReference>
<protein>
    <submittedName>
        <fullName evidence="2">IS4 family transposase</fullName>
    </submittedName>
</protein>
<dbReference type="EMBL" id="CP157743">
    <property type="protein sequence ID" value="XBS21983.1"/>
    <property type="molecule type" value="Genomic_DNA"/>
</dbReference>
<dbReference type="NCBIfam" id="NF033592">
    <property type="entry name" value="transpos_IS4_1"/>
    <property type="match status" value="1"/>
</dbReference>
<proteinExistence type="predicted"/>
<evidence type="ECO:0000259" key="1">
    <source>
        <dbReference type="Pfam" id="PF01609"/>
    </source>
</evidence>
<dbReference type="PANTHER" id="PTHR37529">
    <property type="entry name" value="TRANSPOSASE INSG FOR INSERTION SEQUENCE ELEMENT IS4-RELATED"/>
    <property type="match status" value="1"/>
</dbReference>
<dbReference type="Pfam" id="PF01609">
    <property type="entry name" value="DDE_Tnp_1"/>
    <property type="match status" value="1"/>
</dbReference>
<keyword evidence="3" id="KW-1185">Reference proteome</keyword>
<accession>A0AAU7NYD0</accession>
<dbReference type="GO" id="GO:0004803">
    <property type="term" value="F:transposase activity"/>
    <property type="evidence" value="ECO:0007669"/>
    <property type="project" value="InterPro"/>
</dbReference>
<dbReference type="InterPro" id="IPR047952">
    <property type="entry name" value="Transpos_IS4"/>
</dbReference>
<dbReference type="AlphaFoldDB" id="A0AAU7NYD0"/>
<organism evidence="2 3">
    <name type="scientific">Methylomarinum roseum</name>
    <dbReference type="NCBI Taxonomy" id="3067653"/>
    <lineage>
        <taxon>Bacteria</taxon>
        <taxon>Pseudomonadati</taxon>
        <taxon>Pseudomonadota</taxon>
        <taxon>Gammaproteobacteria</taxon>
        <taxon>Methylococcales</taxon>
        <taxon>Methylococcaceae</taxon>
        <taxon>Methylomarinum</taxon>
    </lineage>
</organism>
<feature type="domain" description="Transposase IS4-like" evidence="1">
    <location>
        <begin position="132"/>
        <end position="361"/>
    </location>
</feature>
<reference evidence="2 3" key="1">
    <citation type="journal article" date="2024" name="Microbiology">
        <title>Methylomarinum rosea sp. nov., a novel halophilic methanotrophic bacterium from the hypersaline Lake Elton.</title>
        <authorList>
            <person name="Suleimanov R.Z."/>
            <person name="Oshkin I.Y."/>
            <person name="Danilova O.V."/>
            <person name="Suzina N.E."/>
            <person name="Dedysh S.N."/>
        </authorList>
    </citation>
    <scope>NUCLEOTIDE SEQUENCE [LARGE SCALE GENOMIC DNA]</scope>
    <source>
        <strain evidence="2 3">Ch1-1</strain>
    </source>
</reference>
<dbReference type="GO" id="GO:0006313">
    <property type="term" value="P:DNA transposition"/>
    <property type="evidence" value="ECO:0007669"/>
    <property type="project" value="InterPro"/>
</dbReference>
<dbReference type="RefSeq" id="WP_305909041.1">
    <property type="nucleotide sequence ID" value="NZ_CP157743.1"/>
</dbReference>
<name>A0AAU7NYD0_9GAMM</name>
<evidence type="ECO:0000313" key="3">
    <source>
        <dbReference type="Proteomes" id="UP001225378"/>
    </source>
</evidence>
<gene>
    <name evidence="2" type="ORF">Q9L42_007620</name>
</gene>
<evidence type="ECO:0000313" key="2">
    <source>
        <dbReference type="EMBL" id="XBS21983.1"/>
    </source>
</evidence>
<dbReference type="KEGG" id="mech:Q9L42_007620"/>
<sequence>MSDLTKQILIKQIRRFKNSVLQFSHLPFADILTTEALEQIIEQSASSRERIFTPLVTLKAFIFQVLSADGSCRQAVSHLLMERLYQGNAANSIRTGAYCKARKRLPLNPIKLAVETSGKRLHQGAQQTWLWKGHNTLMVDGTTVLMPDTPENQAVFPQQSNQKPGLGFPIIRIVGLISLSVGTVVSYSIGSYQGKGSGETSLFSRLIDKIGPQDLLLADRYYCTWAIIALLMQQGSHILVKNHAQRRPDFRLGKSLGTKDHLVEWNKPKRKPDWISQQDYEALPDTLVIREFSVKGTVYVTTLLDAKRYHPKELAEFYSRRWLIELDFRTIKTHLKMDMLRCKSPEMAQKELAVYLLAYNLIRVSIARAVKGKRQIPRCISFMTTVQVFNEGISQLLTLSGKALKRVVDALLNAIASIPIGQQKRKTQPRAVKRRPKAYPLLTKPRNQACNAINL</sequence>
<dbReference type="Proteomes" id="UP001225378">
    <property type="component" value="Chromosome"/>
</dbReference>
<dbReference type="GO" id="GO:0003677">
    <property type="term" value="F:DNA binding"/>
    <property type="evidence" value="ECO:0007669"/>
    <property type="project" value="InterPro"/>
</dbReference>
<dbReference type="InterPro" id="IPR012337">
    <property type="entry name" value="RNaseH-like_sf"/>
</dbReference>
<dbReference type="PANTHER" id="PTHR37529:SF1">
    <property type="entry name" value="TRANSPOSASE INSG FOR INSERTION SEQUENCE ELEMENT IS4-RELATED"/>
    <property type="match status" value="1"/>
</dbReference>
<dbReference type="InterPro" id="IPR002559">
    <property type="entry name" value="Transposase_11"/>
</dbReference>